<reference evidence="1 2" key="1">
    <citation type="submission" date="2023-05" db="EMBL/GenBank/DDBJ databases">
        <title>Xanthomonas rydalmerenesis sp. nov., a novel Xanthomonas species isolated from Fragaria x ananassa.</title>
        <authorList>
            <person name="McKnight D.J.E."/>
            <person name="Wong-Bajracharya J."/>
            <person name="Okoh E.B."/>
            <person name="Snijders F."/>
            <person name="Lidbetter F."/>
            <person name="Webster J."/>
            <person name="Djordjevic S.P."/>
            <person name="Bogema D.R."/>
            <person name="Chapman T.A."/>
        </authorList>
    </citation>
    <scope>NUCLEOTIDE SEQUENCE [LARGE SCALE GENOMIC DNA]</scope>
    <source>
        <strain evidence="1 2">DAR34883</strain>
    </source>
</reference>
<dbReference type="RefSeq" id="WP_317845431.1">
    <property type="nucleotide sequence ID" value="NZ_CP126170.1"/>
</dbReference>
<gene>
    <name evidence="1" type="ORF">QN243_01220</name>
</gene>
<protein>
    <submittedName>
        <fullName evidence="1">Uncharacterized protein</fullName>
    </submittedName>
</protein>
<evidence type="ECO:0000313" key="1">
    <source>
        <dbReference type="EMBL" id="WOS41135.1"/>
    </source>
</evidence>
<name>A0ABZ0JN95_9XANT</name>
<organism evidence="1 2">
    <name type="scientific">Xanthomonas rydalmerensis</name>
    <dbReference type="NCBI Taxonomy" id="3046274"/>
    <lineage>
        <taxon>Bacteria</taxon>
        <taxon>Pseudomonadati</taxon>
        <taxon>Pseudomonadota</taxon>
        <taxon>Gammaproteobacteria</taxon>
        <taxon>Lysobacterales</taxon>
        <taxon>Lysobacteraceae</taxon>
        <taxon>Xanthomonas</taxon>
    </lineage>
</organism>
<accession>A0ABZ0JN95</accession>
<proteinExistence type="predicted"/>
<dbReference type="Proteomes" id="UP001302020">
    <property type="component" value="Chromosome"/>
</dbReference>
<dbReference type="EMBL" id="CP126172">
    <property type="protein sequence ID" value="WOS41135.1"/>
    <property type="molecule type" value="Genomic_DNA"/>
</dbReference>
<evidence type="ECO:0000313" key="2">
    <source>
        <dbReference type="Proteomes" id="UP001302020"/>
    </source>
</evidence>
<keyword evidence="2" id="KW-1185">Reference proteome</keyword>
<sequence>MANRGELIAERALLFSEASGSDLNELKVQIFSPTFADLTGLNAKLDQGAAICVVRFLGIAEPDVEIHGIDGVHALSQAADVDSLLKVVAKKNGYQLFWTSGEPYFED</sequence>